<reference evidence="2" key="1">
    <citation type="journal article" date="2010" name="Science">
        <title>Plasticity of animal genome architecture unmasked by rapid evolution of a pelagic tunicate.</title>
        <authorList>
            <person name="Denoeud F."/>
            <person name="Henriet S."/>
            <person name="Mungpakdee S."/>
            <person name="Aury J.M."/>
            <person name="Da Silva C."/>
            <person name="Brinkmann H."/>
            <person name="Mikhaleva J."/>
            <person name="Olsen L.C."/>
            <person name="Jubin C."/>
            <person name="Canestro C."/>
            <person name="Bouquet J.M."/>
            <person name="Danks G."/>
            <person name="Poulain J."/>
            <person name="Campsteijn C."/>
            <person name="Adamski M."/>
            <person name="Cross I."/>
            <person name="Yadetie F."/>
            <person name="Muffato M."/>
            <person name="Louis A."/>
            <person name="Butcher S."/>
            <person name="Tsagkogeorga G."/>
            <person name="Konrad A."/>
            <person name="Singh S."/>
            <person name="Jensen M.F."/>
            <person name="Cong E.H."/>
            <person name="Eikeseth-Otteraa H."/>
            <person name="Noel B."/>
            <person name="Anthouard V."/>
            <person name="Porcel B.M."/>
            <person name="Kachouri-Lafond R."/>
            <person name="Nishino A."/>
            <person name="Ugolini M."/>
            <person name="Chourrout P."/>
            <person name="Nishida H."/>
            <person name="Aasland R."/>
            <person name="Huzurbazar S."/>
            <person name="Westhof E."/>
            <person name="Delsuc F."/>
            <person name="Lehrach H."/>
            <person name="Reinhardt R."/>
            <person name="Weissenbach J."/>
            <person name="Roy S.W."/>
            <person name="Artiguenave F."/>
            <person name="Postlethwait J.H."/>
            <person name="Manak J.R."/>
            <person name="Thompson E.M."/>
            <person name="Jaillon O."/>
            <person name="Du Pasquier L."/>
            <person name="Boudinot P."/>
            <person name="Liberles D.A."/>
            <person name="Volff J.N."/>
            <person name="Philippe H."/>
            <person name="Lenhard B."/>
            <person name="Roest Crollius H."/>
            <person name="Wincker P."/>
            <person name="Chourrout D."/>
        </authorList>
    </citation>
    <scope>NUCLEOTIDE SEQUENCE [LARGE SCALE GENOMIC DNA]</scope>
</reference>
<protein>
    <submittedName>
        <fullName evidence="2">Uncharacterized protein</fullName>
    </submittedName>
</protein>
<feature type="region of interest" description="Disordered" evidence="1">
    <location>
        <begin position="85"/>
        <end position="119"/>
    </location>
</feature>
<evidence type="ECO:0000313" key="3">
    <source>
        <dbReference type="EMBL" id="CBY38619.1"/>
    </source>
</evidence>
<dbReference type="EMBL" id="FN655274">
    <property type="protein sequence ID" value="CBY38619.1"/>
    <property type="molecule type" value="Genomic_DNA"/>
</dbReference>
<evidence type="ECO:0000313" key="2">
    <source>
        <dbReference type="EMBL" id="CBY33481.1"/>
    </source>
</evidence>
<evidence type="ECO:0000256" key="1">
    <source>
        <dbReference type="SAM" id="MobiDB-lite"/>
    </source>
</evidence>
<organism evidence="2">
    <name type="scientific">Oikopleura dioica</name>
    <name type="common">Tunicate</name>
    <dbReference type="NCBI Taxonomy" id="34765"/>
    <lineage>
        <taxon>Eukaryota</taxon>
        <taxon>Metazoa</taxon>
        <taxon>Chordata</taxon>
        <taxon>Tunicata</taxon>
        <taxon>Appendicularia</taxon>
        <taxon>Copelata</taxon>
        <taxon>Oikopleuridae</taxon>
        <taxon>Oikopleura</taxon>
    </lineage>
</organism>
<dbReference type="Proteomes" id="UP000011014">
    <property type="component" value="Unassembled WGS sequence"/>
</dbReference>
<dbReference type="AlphaFoldDB" id="E4YD64"/>
<dbReference type="EMBL" id="FN654420">
    <property type="protein sequence ID" value="CBY33481.1"/>
    <property type="molecule type" value="Genomic_DNA"/>
</dbReference>
<name>E4YD64_OIKDI</name>
<proteinExistence type="predicted"/>
<sequence>MLFTFFFEVSGLLNESLECLVQEKASSTLQSRPSMRSRSSLSVEELREITQKMNLTTSKQTNTVPKKMPFGRSYSAPVDLQAHAQRRAAPAPIHKHTRNGSTGSTGSYSDGSVSSSGSSATYVDHLPTTGLIAIAPPSRYHTSRMPLRRVTFNERVEVFELYKAEPAVPVSAERQLKIRAIKKDTIKFHDQVQKPVRRPTSRVQRRMTSYIKDKLKSV</sequence>
<accession>E4YD64</accession>
<feature type="compositionally biased region" description="Low complexity" evidence="1">
    <location>
        <begin position="100"/>
        <end position="119"/>
    </location>
</feature>
<gene>
    <name evidence="2" type="ORF">GSOID_T00021394001</name>
    <name evidence="3" type="ORF">GSOID_T00032575001</name>
</gene>